<dbReference type="GeneID" id="59163226"/>
<keyword evidence="4 9" id="KW-0378">Hydrolase</keyword>
<evidence type="ECO:0000313" key="10">
    <source>
        <dbReference type="Proteomes" id="UP000271708"/>
    </source>
</evidence>
<evidence type="ECO:0000313" key="9">
    <source>
        <dbReference type="EMBL" id="QFQ29373.2"/>
    </source>
</evidence>
<accession>A0A5P8FJI8</accession>
<dbReference type="InterPro" id="IPR036962">
    <property type="entry name" value="Glyco_hydro_3_N_sf"/>
</dbReference>
<feature type="signal peptide" evidence="6">
    <location>
        <begin position="1"/>
        <end position="31"/>
    </location>
</feature>
<evidence type="ECO:0000256" key="1">
    <source>
        <dbReference type="ARBA" id="ARBA00001231"/>
    </source>
</evidence>
<evidence type="ECO:0000256" key="6">
    <source>
        <dbReference type="SAM" id="SignalP"/>
    </source>
</evidence>
<dbReference type="InterPro" id="IPR036881">
    <property type="entry name" value="Glyco_hydro_3_C_sf"/>
</dbReference>
<dbReference type="Proteomes" id="UP000271708">
    <property type="component" value="Chromosome"/>
</dbReference>
<dbReference type="InterPro" id="IPR001764">
    <property type="entry name" value="Glyco_hydro_3_N"/>
</dbReference>
<dbReference type="FunFam" id="3.20.20.300:FF:000014">
    <property type="entry name" value="Beta-hexosaminidase, lipoprotein"/>
    <property type="match status" value="1"/>
</dbReference>
<dbReference type="InterPro" id="IPR017853">
    <property type="entry name" value="GH"/>
</dbReference>
<dbReference type="PANTHER" id="PTHR30480">
    <property type="entry name" value="BETA-HEXOSAMINIDASE-RELATED"/>
    <property type="match status" value="1"/>
</dbReference>
<evidence type="ECO:0000256" key="4">
    <source>
        <dbReference type="ARBA" id="ARBA00022801"/>
    </source>
</evidence>
<name>A0A5P8FJI8_9MICO</name>
<dbReference type="PROSITE" id="PS51318">
    <property type="entry name" value="TAT"/>
    <property type="match status" value="1"/>
</dbReference>
<dbReference type="KEGG" id="jme:EEW87_002065"/>
<evidence type="ECO:0000256" key="5">
    <source>
        <dbReference type="ARBA" id="ARBA00023295"/>
    </source>
</evidence>
<feature type="domain" description="Glycoside hydrolase family 3 N-terminal" evidence="7">
    <location>
        <begin position="57"/>
        <end position="404"/>
    </location>
</feature>
<dbReference type="SUPFAM" id="SSF51445">
    <property type="entry name" value="(Trans)glycosidases"/>
    <property type="match status" value="1"/>
</dbReference>
<comment type="similarity">
    <text evidence="2">Belongs to the glycosyl hydrolase 3 family.</text>
</comment>
<gene>
    <name evidence="9" type="ORF">EEW87_002065</name>
</gene>
<dbReference type="EC" id="3.2.1.52" evidence="3"/>
<dbReference type="Gene3D" id="3.40.50.1700">
    <property type="entry name" value="Glycoside hydrolase family 3 C-terminal domain"/>
    <property type="match status" value="1"/>
</dbReference>
<dbReference type="AlphaFoldDB" id="A0A5P8FJI8"/>
<feature type="domain" description="Glycoside hydrolase family 3 C-terminal" evidence="8">
    <location>
        <begin position="445"/>
        <end position="618"/>
    </location>
</feature>
<dbReference type="PANTHER" id="PTHR30480:SF13">
    <property type="entry name" value="BETA-HEXOSAMINIDASE"/>
    <property type="match status" value="1"/>
</dbReference>
<dbReference type="Gene3D" id="3.20.20.300">
    <property type="entry name" value="Glycoside hydrolase, family 3, N-terminal domain"/>
    <property type="match status" value="1"/>
</dbReference>
<dbReference type="InterPro" id="IPR006311">
    <property type="entry name" value="TAT_signal"/>
</dbReference>
<proteinExistence type="inferred from homology"/>
<protein>
    <recommendedName>
        <fullName evidence="3">beta-N-acetylhexosaminidase</fullName>
        <ecNumber evidence="3">3.2.1.52</ecNumber>
    </recommendedName>
</protein>
<dbReference type="EMBL" id="CP044548">
    <property type="protein sequence ID" value="QFQ29373.2"/>
    <property type="molecule type" value="Genomic_DNA"/>
</dbReference>
<dbReference type="SUPFAM" id="SSF52279">
    <property type="entry name" value="Beta-D-glucan exohydrolase, C-terminal domain"/>
    <property type="match status" value="1"/>
</dbReference>
<keyword evidence="5" id="KW-0326">Glycosidase</keyword>
<evidence type="ECO:0000259" key="8">
    <source>
        <dbReference type="Pfam" id="PF01915"/>
    </source>
</evidence>
<comment type="catalytic activity">
    <reaction evidence="1">
        <text>Hydrolysis of terminal non-reducing N-acetyl-D-hexosamine residues in N-acetyl-beta-D-hexosaminides.</text>
        <dbReference type="EC" id="3.2.1.52"/>
    </reaction>
</comment>
<dbReference type="GO" id="GO:0005975">
    <property type="term" value="P:carbohydrate metabolic process"/>
    <property type="evidence" value="ECO:0007669"/>
    <property type="project" value="InterPro"/>
</dbReference>
<evidence type="ECO:0000256" key="2">
    <source>
        <dbReference type="ARBA" id="ARBA00005336"/>
    </source>
</evidence>
<feature type="chain" id="PRO_5030136293" description="beta-N-acetylhexosaminidase" evidence="6">
    <location>
        <begin position="32"/>
        <end position="618"/>
    </location>
</feature>
<dbReference type="InterPro" id="IPR002772">
    <property type="entry name" value="Glyco_hydro_3_C"/>
</dbReference>
<dbReference type="GO" id="GO:0004563">
    <property type="term" value="F:beta-N-acetylhexosaminidase activity"/>
    <property type="evidence" value="ECO:0007669"/>
    <property type="project" value="UniProtKB-EC"/>
</dbReference>
<evidence type="ECO:0000259" key="7">
    <source>
        <dbReference type="Pfam" id="PF00933"/>
    </source>
</evidence>
<keyword evidence="6" id="KW-0732">Signal</keyword>
<organism evidence="9 10">
    <name type="scientific">Janibacter melonis</name>
    <dbReference type="NCBI Taxonomy" id="262209"/>
    <lineage>
        <taxon>Bacteria</taxon>
        <taxon>Bacillati</taxon>
        <taxon>Actinomycetota</taxon>
        <taxon>Actinomycetes</taxon>
        <taxon>Micrococcales</taxon>
        <taxon>Intrasporangiaceae</taxon>
        <taxon>Janibacter</taxon>
    </lineage>
</organism>
<reference evidence="9 10" key="1">
    <citation type="submission" date="2019-09" db="EMBL/GenBank/DDBJ databases">
        <title>Complete Genome Sequence of Janibacter melonis M714 with both human health impact and industrial applications.</title>
        <authorList>
            <person name="Jin M."/>
            <person name="Zhao Q.R."/>
        </authorList>
    </citation>
    <scope>NUCLEOTIDE SEQUENCE [LARGE SCALE GENOMIC DNA]</scope>
    <source>
        <strain evidence="9 10">M714</strain>
    </source>
</reference>
<dbReference type="Pfam" id="PF00933">
    <property type="entry name" value="Glyco_hydro_3"/>
    <property type="match status" value="1"/>
</dbReference>
<dbReference type="Pfam" id="PF01915">
    <property type="entry name" value="Glyco_hydro_3_C"/>
    <property type="match status" value="1"/>
</dbReference>
<dbReference type="InterPro" id="IPR050226">
    <property type="entry name" value="NagZ_Beta-hexosaminidase"/>
</dbReference>
<dbReference type="RefSeq" id="WP_123091389.1">
    <property type="nucleotide sequence ID" value="NZ_CP044548.2"/>
</dbReference>
<sequence>MSQYRPSRRTVVTGSAAAVLAAATPVGHAVASPGPGGPGHGDGRHRAWARKTLREMTLEQKVGQLFVQHVYGSDATTPDQRNVPLYGVAAPADVIRRYHLGGVCYFAWTDSVRDPEQILGLSNGLQRAALGADRQGRGGPGRGKGARVPLTISVDQEQGVVTRIGPPATQLPGSMALGAGRSATDARTAAAITGRELRAMGITTDFAPVCDVNVNPLNPVIGTRSFSSRPELAAEMVRAQVRGYQRDGSVSSSGKHFPGHGDTATDSHVAFPVITHSREEWEELDAPPFVAAIAEGIDMIMTAHLAMPAFDDSGDPATLSRPILTGLLREELGYEGVIITDSLEMEGVRQKYGDAEVAVRALEAGADQLLMSPALQKALPAVVAAVESGRISRRELDAKVTRVLLMKARRGVVDHPYADPARLSSVVGTPRNLAAADAITDRTTTLVTNADGVLPMTAAGSTVLVTGWGATTTKTVADELTAAGATTTLSTTGASPTDAQIASAVAAARGKDAVVVLTMKAWDTAVTDKARGQQKLVAALQASGVPTVVVAVRDPYDIAHLGDVPTYLATYAYNAVAMGALVRVLTGEVEPTGTLPVDIPAADDPGTVLYPFGHGLRY</sequence>
<evidence type="ECO:0000256" key="3">
    <source>
        <dbReference type="ARBA" id="ARBA00012663"/>
    </source>
</evidence>
<dbReference type="GO" id="GO:0009254">
    <property type="term" value="P:peptidoglycan turnover"/>
    <property type="evidence" value="ECO:0007669"/>
    <property type="project" value="TreeGrafter"/>
</dbReference>